<organism evidence="2 3">
    <name type="scientific">Prosthecobacter debontii</name>
    <dbReference type="NCBI Taxonomy" id="48467"/>
    <lineage>
        <taxon>Bacteria</taxon>
        <taxon>Pseudomonadati</taxon>
        <taxon>Verrucomicrobiota</taxon>
        <taxon>Verrucomicrobiia</taxon>
        <taxon>Verrucomicrobiales</taxon>
        <taxon>Verrucomicrobiaceae</taxon>
        <taxon>Prosthecobacter</taxon>
    </lineage>
</organism>
<protein>
    <submittedName>
        <fullName evidence="2">Uncharacterized protein</fullName>
    </submittedName>
</protein>
<proteinExistence type="predicted"/>
<evidence type="ECO:0000313" key="3">
    <source>
        <dbReference type="Proteomes" id="UP000190774"/>
    </source>
</evidence>
<dbReference type="RefSeq" id="WP_078813279.1">
    <property type="nucleotide sequence ID" value="NZ_FUYE01000005.1"/>
</dbReference>
<feature type="compositionally biased region" description="Low complexity" evidence="1">
    <location>
        <begin position="320"/>
        <end position="343"/>
    </location>
</feature>
<accession>A0A1T4XW66</accession>
<name>A0A1T4XW66_9BACT</name>
<gene>
    <name evidence="2" type="ORF">SAMN02745166_02074</name>
</gene>
<feature type="region of interest" description="Disordered" evidence="1">
    <location>
        <begin position="319"/>
        <end position="355"/>
    </location>
</feature>
<evidence type="ECO:0000313" key="2">
    <source>
        <dbReference type="EMBL" id="SKA93315.1"/>
    </source>
</evidence>
<evidence type="ECO:0000256" key="1">
    <source>
        <dbReference type="SAM" id="MobiDB-lite"/>
    </source>
</evidence>
<dbReference type="Proteomes" id="UP000190774">
    <property type="component" value="Unassembled WGS sequence"/>
</dbReference>
<sequence>MDCSLPLYIDTSDPPPIQVGRPEKVVWSNKIPDAEMEKVAADEEIRRFCEQAFVSPESARSGAKALLEVFNDTDLWLANLVQPSYLVAELRQQCDILTQALITQWTREGDLTKLTHLANALMAADPPVLSHVAGQTMAALAGLLGIKCPAQAPTWLKASLPLLSDSTDQALLRESTLWVRVGQLLADALPEDQRLWNRRLREPNEAWDWTTPESLDALERLMPVLEKAGDLLPVFKAVIPVCWWEMWLMQRQSHDIKPASTKRSPREWLKFGSGIVFTILAIGWLGREPAELIIAEDKAEPPLSFYQVNREEVPVTEARSSASSVLTASPSTSSDPASRSVSPLPVPDVRESRTKAAEKIAAQMPEITRLHKLVKMATLRESVPLVQGQNTMAAAGTRQYRALLRWLMLDPPTDPAVQDAVSRASARVLSTQELYETLRLCLAPDSPNLAPARKCASLLLELGAENLNARQRSEITAMMDASAAR</sequence>
<reference evidence="3" key="1">
    <citation type="submission" date="2017-02" db="EMBL/GenBank/DDBJ databases">
        <authorList>
            <person name="Varghese N."/>
            <person name="Submissions S."/>
        </authorList>
    </citation>
    <scope>NUCLEOTIDE SEQUENCE [LARGE SCALE GENOMIC DNA]</scope>
    <source>
        <strain evidence="3">ATCC 700200</strain>
    </source>
</reference>
<dbReference type="EMBL" id="FUYE01000005">
    <property type="protein sequence ID" value="SKA93315.1"/>
    <property type="molecule type" value="Genomic_DNA"/>
</dbReference>
<keyword evidence="3" id="KW-1185">Reference proteome</keyword>
<dbReference type="AlphaFoldDB" id="A0A1T4XW66"/>